<sequence length="79" mass="8353">MLVFKTSFICALVAGFVIEDIVYHCGQGLEGPMECPPGYRCCGPISVEFGGTCYNGEPGICPVYAGSACLSLKRNKLIG</sequence>
<dbReference type="AlphaFoldDB" id="A0A137NTJ8"/>
<protein>
    <submittedName>
        <fullName evidence="2">Uncharacterized protein</fullName>
    </submittedName>
</protein>
<proteinExistence type="predicted"/>
<dbReference type="Proteomes" id="UP000070444">
    <property type="component" value="Unassembled WGS sequence"/>
</dbReference>
<feature type="signal peptide" evidence="1">
    <location>
        <begin position="1"/>
        <end position="15"/>
    </location>
</feature>
<gene>
    <name evidence="2" type="ORF">CONCODRAFT_12161</name>
</gene>
<accession>A0A137NTJ8</accession>
<evidence type="ECO:0000256" key="1">
    <source>
        <dbReference type="SAM" id="SignalP"/>
    </source>
</evidence>
<reference evidence="2 3" key="1">
    <citation type="journal article" date="2015" name="Genome Biol. Evol.">
        <title>Phylogenomic analyses indicate that early fungi evolved digesting cell walls of algal ancestors of land plants.</title>
        <authorList>
            <person name="Chang Y."/>
            <person name="Wang S."/>
            <person name="Sekimoto S."/>
            <person name="Aerts A.L."/>
            <person name="Choi C."/>
            <person name="Clum A."/>
            <person name="LaButti K.M."/>
            <person name="Lindquist E.A."/>
            <person name="Yee Ngan C."/>
            <person name="Ohm R.A."/>
            <person name="Salamov A.A."/>
            <person name="Grigoriev I.V."/>
            <person name="Spatafora J.W."/>
            <person name="Berbee M.L."/>
        </authorList>
    </citation>
    <scope>NUCLEOTIDE SEQUENCE [LARGE SCALE GENOMIC DNA]</scope>
    <source>
        <strain evidence="2 3">NRRL 28638</strain>
    </source>
</reference>
<name>A0A137NTJ8_CONC2</name>
<organism evidence="2 3">
    <name type="scientific">Conidiobolus coronatus (strain ATCC 28846 / CBS 209.66 / NRRL 28638)</name>
    <name type="common">Delacroixia coronata</name>
    <dbReference type="NCBI Taxonomy" id="796925"/>
    <lineage>
        <taxon>Eukaryota</taxon>
        <taxon>Fungi</taxon>
        <taxon>Fungi incertae sedis</taxon>
        <taxon>Zoopagomycota</taxon>
        <taxon>Entomophthoromycotina</taxon>
        <taxon>Entomophthoromycetes</taxon>
        <taxon>Entomophthorales</taxon>
        <taxon>Ancylistaceae</taxon>
        <taxon>Conidiobolus</taxon>
    </lineage>
</organism>
<keyword evidence="1" id="KW-0732">Signal</keyword>
<dbReference type="EMBL" id="KQ964770">
    <property type="protein sequence ID" value="KXN66080.1"/>
    <property type="molecule type" value="Genomic_DNA"/>
</dbReference>
<dbReference type="OrthoDB" id="3026402at2759"/>
<evidence type="ECO:0000313" key="2">
    <source>
        <dbReference type="EMBL" id="KXN66080.1"/>
    </source>
</evidence>
<feature type="chain" id="PRO_5012972329" evidence="1">
    <location>
        <begin position="16"/>
        <end position="79"/>
    </location>
</feature>
<keyword evidence="3" id="KW-1185">Reference proteome</keyword>
<evidence type="ECO:0000313" key="3">
    <source>
        <dbReference type="Proteomes" id="UP000070444"/>
    </source>
</evidence>